<dbReference type="SUPFAM" id="SSF56219">
    <property type="entry name" value="DNase I-like"/>
    <property type="match status" value="1"/>
</dbReference>
<keyword evidence="3" id="KW-1017">Isopeptide bond</keyword>
<feature type="compositionally biased region" description="Basic and acidic residues" evidence="10">
    <location>
        <begin position="1169"/>
        <end position="1320"/>
    </location>
</feature>
<evidence type="ECO:0000256" key="1">
    <source>
        <dbReference type="ARBA" id="ARBA00001946"/>
    </source>
</evidence>
<dbReference type="SMART" id="SM00320">
    <property type="entry name" value="WD40"/>
    <property type="match status" value="4"/>
</dbReference>
<evidence type="ECO:0000256" key="7">
    <source>
        <dbReference type="ARBA" id="ARBA00022801"/>
    </source>
</evidence>
<dbReference type="SUPFAM" id="SSF50978">
    <property type="entry name" value="WD40 repeat-like"/>
    <property type="match status" value="1"/>
</dbReference>
<feature type="region of interest" description="Disordered" evidence="10">
    <location>
        <begin position="805"/>
        <end position="830"/>
    </location>
</feature>
<keyword evidence="11" id="KW-0812">Transmembrane</keyword>
<dbReference type="Pfam" id="PF23755">
    <property type="entry name" value="Ig-like_IP5PC_F"/>
    <property type="match status" value="1"/>
</dbReference>
<feature type="compositionally biased region" description="Polar residues" evidence="10">
    <location>
        <begin position="1158"/>
        <end position="1168"/>
    </location>
</feature>
<evidence type="ECO:0000256" key="6">
    <source>
        <dbReference type="ARBA" id="ARBA00022737"/>
    </source>
</evidence>
<dbReference type="EMBL" id="OU466860">
    <property type="protein sequence ID" value="CAH2058097.1"/>
    <property type="molecule type" value="Genomic_DNA"/>
</dbReference>
<dbReference type="Proteomes" id="UP000836841">
    <property type="component" value="Chromosome 4"/>
</dbReference>
<dbReference type="GO" id="GO:0004439">
    <property type="term" value="F:phosphatidylinositol-4,5-bisphosphate 5-phosphatase activity"/>
    <property type="evidence" value="ECO:0007669"/>
    <property type="project" value="TreeGrafter"/>
</dbReference>
<keyword evidence="4" id="KW-0853">WD repeat</keyword>
<dbReference type="Pfam" id="PF22669">
    <property type="entry name" value="Exo_endo_phos2"/>
    <property type="match status" value="1"/>
</dbReference>
<evidence type="ECO:0000256" key="9">
    <source>
        <dbReference type="ARBA" id="ARBA00022843"/>
    </source>
</evidence>
<dbReference type="SMART" id="SM00128">
    <property type="entry name" value="IPPc"/>
    <property type="match status" value="1"/>
</dbReference>
<keyword evidence="5" id="KW-0479">Metal-binding</keyword>
<comment type="cofactor">
    <cofactor evidence="1">
        <name>Mg(2+)</name>
        <dbReference type="ChEBI" id="CHEBI:18420"/>
    </cofactor>
</comment>
<dbReference type="Gene3D" id="2.130.10.10">
    <property type="entry name" value="YVTN repeat-like/Quinoprotein amine dehydrogenase"/>
    <property type="match status" value="2"/>
</dbReference>
<evidence type="ECO:0000256" key="4">
    <source>
        <dbReference type="ARBA" id="ARBA00022574"/>
    </source>
</evidence>
<dbReference type="InterPro" id="IPR046985">
    <property type="entry name" value="IP5"/>
</dbReference>
<feature type="region of interest" description="Disordered" evidence="10">
    <location>
        <begin position="1157"/>
        <end position="1360"/>
    </location>
</feature>
<evidence type="ECO:0000313" key="14">
    <source>
        <dbReference type="Proteomes" id="UP000836841"/>
    </source>
</evidence>
<dbReference type="InterPro" id="IPR036691">
    <property type="entry name" value="Endo/exonu/phosph_ase_sf"/>
</dbReference>
<dbReference type="PANTHER" id="PTHR11200:SF261">
    <property type="entry name" value="TYPE I INOSITOL POLYPHOSPHATE 5-PHOSPHATASE 12"/>
    <property type="match status" value="1"/>
</dbReference>
<feature type="compositionally biased region" description="Polar residues" evidence="10">
    <location>
        <begin position="816"/>
        <end position="830"/>
    </location>
</feature>
<reference evidence="13 14" key="1">
    <citation type="submission" date="2022-03" db="EMBL/GenBank/DDBJ databases">
        <authorList>
            <person name="Nunn A."/>
            <person name="Chopra R."/>
            <person name="Nunn A."/>
            <person name="Contreras Garrido A."/>
        </authorList>
    </citation>
    <scope>NUCLEOTIDE SEQUENCE [LARGE SCALE GENOMIC DNA]</scope>
</reference>
<feature type="compositionally biased region" description="Low complexity" evidence="10">
    <location>
        <begin position="1332"/>
        <end position="1348"/>
    </location>
</feature>
<dbReference type="InterPro" id="IPR056455">
    <property type="entry name" value="Ig-like_IP5PC_F"/>
</dbReference>
<dbReference type="FunFam" id="3.60.10.10:FF:000011">
    <property type="entry name" value="Type II inositol polyphosphate 5-phosphatase 15"/>
    <property type="match status" value="1"/>
</dbReference>
<keyword evidence="8" id="KW-0460">Magnesium</keyword>
<keyword evidence="11" id="KW-0472">Membrane</keyword>
<evidence type="ECO:0000259" key="12">
    <source>
        <dbReference type="SMART" id="SM00128"/>
    </source>
</evidence>
<evidence type="ECO:0000256" key="5">
    <source>
        <dbReference type="ARBA" id="ARBA00022723"/>
    </source>
</evidence>
<dbReference type="InterPro" id="IPR001680">
    <property type="entry name" value="WD40_rpt"/>
</dbReference>
<keyword evidence="11" id="KW-1133">Transmembrane helix</keyword>
<keyword evidence="6" id="KW-0677">Repeat</keyword>
<feature type="domain" description="Inositol polyphosphate-related phosphatase" evidence="12">
    <location>
        <begin position="629"/>
        <end position="984"/>
    </location>
</feature>
<dbReference type="InterPro" id="IPR036322">
    <property type="entry name" value="WD40_repeat_dom_sf"/>
</dbReference>
<dbReference type="GO" id="GO:0046872">
    <property type="term" value="F:metal ion binding"/>
    <property type="evidence" value="ECO:0007669"/>
    <property type="project" value="UniProtKB-KW"/>
</dbReference>
<evidence type="ECO:0000256" key="8">
    <source>
        <dbReference type="ARBA" id="ARBA00022842"/>
    </source>
</evidence>
<name>A0AAU9S9D5_THLAR</name>
<evidence type="ECO:0000256" key="2">
    <source>
        <dbReference type="ARBA" id="ARBA00010768"/>
    </source>
</evidence>
<keyword evidence="9" id="KW-0832">Ubl conjugation</keyword>
<dbReference type="InterPro" id="IPR056454">
    <property type="entry name" value="Beta-prop_IP5PC_F"/>
</dbReference>
<accession>A0AAU9S9D5</accession>
<dbReference type="GO" id="GO:0009846">
    <property type="term" value="P:pollen germination"/>
    <property type="evidence" value="ECO:0007669"/>
    <property type="project" value="UniProtKB-ARBA"/>
</dbReference>
<proteinExistence type="inferred from homology"/>
<dbReference type="InterPro" id="IPR000300">
    <property type="entry name" value="IPPc"/>
</dbReference>
<dbReference type="FunFam" id="2.130.10.10:FF:002156">
    <property type="entry name" value="Type I inositol polyphosphate 5-phosphatase 12"/>
    <property type="match status" value="1"/>
</dbReference>
<evidence type="ECO:0000313" key="13">
    <source>
        <dbReference type="EMBL" id="CAH2058097.1"/>
    </source>
</evidence>
<dbReference type="GO" id="GO:0046856">
    <property type="term" value="P:phosphatidylinositol dephosphorylation"/>
    <property type="evidence" value="ECO:0007669"/>
    <property type="project" value="InterPro"/>
</dbReference>
<organism evidence="13 14">
    <name type="scientific">Thlaspi arvense</name>
    <name type="common">Field penny-cress</name>
    <dbReference type="NCBI Taxonomy" id="13288"/>
    <lineage>
        <taxon>Eukaryota</taxon>
        <taxon>Viridiplantae</taxon>
        <taxon>Streptophyta</taxon>
        <taxon>Embryophyta</taxon>
        <taxon>Tracheophyta</taxon>
        <taxon>Spermatophyta</taxon>
        <taxon>Magnoliopsida</taxon>
        <taxon>eudicotyledons</taxon>
        <taxon>Gunneridae</taxon>
        <taxon>Pentapetalae</taxon>
        <taxon>rosids</taxon>
        <taxon>malvids</taxon>
        <taxon>Brassicales</taxon>
        <taxon>Brassicaceae</taxon>
        <taxon>Thlaspideae</taxon>
        <taxon>Thlaspi</taxon>
    </lineage>
</organism>
<comment type="similarity">
    <text evidence="2">Belongs to the inositol polyphosphate 5-phosphatase family.</text>
</comment>
<dbReference type="Gene3D" id="3.60.10.10">
    <property type="entry name" value="Endonuclease/exonuclease/phosphatase"/>
    <property type="match status" value="1"/>
</dbReference>
<sequence>MEEREQSLSSSPCLSRTLRSISLSLSSYVFFIPFLFPPLFIPHFPQSPAMEINTNHHYEGGDDDDDDKDALSSMSAVPPPRKIHSYSHQIRATGHKGHHHRQRQHSLDDIPKISEIVSGCGISGDSSDDEFYHYATTTNSSSFPYTGDTGDSDDYLITHQPEIGEDFQPLPEFVGSGGGVGMFKVPTRSPLHSARPPCLELRPHPLKETQVGRFLRNIACTGTQLWAGQESGVRFWNFADAFEPGCGLSDRVRRGDEDAAPFHESASTSPTTCLMADNGNRLVWSGHKDGKIRSWKMDPAAENDDDDDDTPFKEGLSWQAHKGPVNSIIMSSYGDLWSCSEGGMIKIWTWESMEKSLSLRLEEKHMAALLVERSGIDLRAQATVNGSCGISSSEVKYLLADNVRSKVWASQLQAFSLWDGRTKELLKVFNTEGQTENRVEIPSVQDQSAEDEMKVKIASTSKKEKSHGFLQRSRNAIMGAADAVRRVATRGGGAYEDAKRTEAMVLAGDGMIWSGCTNGLLIQWDGNGNRLQDFRHHQCAVLCFCTFGERIYIGYVSGHIQIIDLEGNLIAGWVAHNNAVIKMAAANGYIFSLATHGGIRGWHVISPGPLDGIIRSELSEKERIYAQTDSVRILIGSWNVGQGKASHDALMSWLGSVASDVGILVVGLQEVEMGAGFLAMSAAKESVGGNEGSSIGQYWIDTIGKTLDEKAVFERMGSRQLAGLLISLWVRKSLRTHVGDIDVAAVPCGFGRAIGNKGGVGLRIRVFDRIMCFINCHLAAHLEAVNRRNADFDHIYKTMSFSRSSNANNAPAAGVTTASHTTKSANNANVNTEETKQDLAEADMVVFFGDFNYRLFGISYDEARDFVSQRSFDWLREKDQLRAEMKAGKVFQGMREAIITFPPTYKFERHRPGLGGYDSGEKKRIPAWCDRVIYRDTRTSPESECSLDCPVVASIMLYDACMDVTESDHKPVRCKFHVKIEHVDRSVRRQEFGRIIRTNEKVRALLNDLRYVPETVVSSNEIVLQNQDTFVLRITNKCVKENAVFRILCEGQSTMREEEDTLELHPLGSFGFPRWLEVMPAAGTIKPDSSVEVSVHHEEFHTLEEFVDGIPQNWWCEDTRDKEAILVVNVQGSCSTETVCHRVHVRHCFSAKALRIDTSPSNSKSTSLKKNEGDSKSHSKKNEGDSGSKSHKKSDGDSGSKSHKKSDGDSGSKSHKRNDGDCNSKSRKKNDGDSSSKSHKKSDGDSSSKSHKKNDGDSNSKSQKKNDGDSSSKSQKKSDGDSSSKSHKKGDGESSSKSHKKNDGESSSKSHKKNEGDSSSHKYQSGKKSEGDSSSYKSQSEKNSSNSSTGEDSRNGHNKH</sequence>
<dbReference type="CDD" id="cd09074">
    <property type="entry name" value="INPP5c"/>
    <property type="match status" value="1"/>
</dbReference>
<evidence type="ECO:0000256" key="11">
    <source>
        <dbReference type="SAM" id="Phobius"/>
    </source>
</evidence>
<gene>
    <name evidence="13" type="ORF">TAV2_LOCUS12992</name>
</gene>
<dbReference type="Pfam" id="PF23754">
    <property type="entry name" value="Beta-prop_IP5PC_F"/>
    <property type="match status" value="1"/>
</dbReference>
<keyword evidence="7" id="KW-0378">Hydrolase</keyword>
<feature type="region of interest" description="Disordered" evidence="10">
    <location>
        <begin position="52"/>
        <end position="78"/>
    </location>
</feature>
<dbReference type="InterPro" id="IPR015943">
    <property type="entry name" value="WD40/YVTN_repeat-like_dom_sf"/>
</dbReference>
<keyword evidence="14" id="KW-1185">Reference proteome</keyword>
<evidence type="ECO:0000256" key="10">
    <source>
        <dbReference type="SAM" id="MobiDB-lite"/>
    </source>
</evidence>
<evidence type="ECO:0000256" key="3">
    <source>
        <dbReference type="ARBA" id="ARBA00022499"/>
    </source>
</evidence>
<feature type="compositionally biased region" description="Basic and acidic residues" evidence="10">
    <location>
        <begin position="1351"/>
        <end position="1360"/>
    </location>
</feature>
<feature type="transmembrane region" description="Helical" evidence="11">
    <location>
        <begin position="21"/>
        <end position="41"/>
    </location>
</feature>
<dbReference type="PANTHER" id="PTHR11200">
    <property type="entry name" value="INOSITOL 5-PHOSPHATASE"/>
    <property type="match status" value="1"/>
</dbReference>
<protein>
    <recommendedName>
        <fullName evidence="12">Inositol polyphosphate-related phosphatase domain-containing protein</fullName>
    </recommendedName>
</protein>